<protein>
    <submittedName>
        <fullName evidence="2">Uncharacterized protein</fullName>
    </submittedName>
</protein>
<evidence type="ECO:0000313" key="3">
    <source>
        <dbReference type="Proteomes" id="UP000193498"/>
    </source>
</evidence>
<dbReference type="AlphaFoldDB" id="A0A1Y1YUH8"/>
<feature type="compositionally biased region" description="Basic and acidic residues" evidence="1">
    <location>
        <begin position="1"/>
        <end position="16"/>
    </location>
</feature>
<feature type="compositionally biased region" description="Low complexity" evidence="1">
    <location>
        <begin position="20"/>
        <end position="29"/>
    </location>
</feature>
<organism evidence="2 3">
    <name type="scientific">Basidiobolus meristosporus CBS 931.73</name>
    <dbReference type="NCBI Taxonomy" id="1314790"/>
    <lineage>
        <taxon>Eukaryota</taxon>
        <taxon>Fungi</taxon>
        <taxon>Fungi incertae sedis</taxon>
        <taxon>Zoopagomycota</taxon>
        <taxon>Entomophthoromycotina</taxon>
        <taxon>Basidiobolomycetes</taxon>
        <taxon>Basidiobolales</taxon>
        <taxon>Basidiobolaceae</taxon>
        <taxon>Basidiobolus</taxon>
    </lineage>
</organism>
<sequence length="224" mass="24245">MELLEKSMPKEFREEAPPVASISSLIASSRSKETPAAIESTPSPSANTTQSKPEVAIKNLEGAFRSVEPPKENPSEIPEQKISQVEPESSSLPITPDEPTFAFSLARAFDSSNRDMQEVARLSEPELPTYEFGTESGKVRARMDLSSATGLLDSGISSVQAPTFLKGATSTIPNPTSVAKDTQELSEMNFEFSLEPAFDQQDPILREVAGCLVASLPSYDFQTL</sequence>
<evidence type="ECO:0000313" key="2">
    <source>
        <dbReference type="EMBL" id="ORY01692.1"/>
    </source>
</evidence>
<dbReference type="EMBL" id="MCFE01000066">
    <property type="protein sequence ID" value="ORY01692.1"/>
    <property type="molecule type" value="Genomic_DNA"/>
</dbReference>
<gene>
    <name evidence="2" type="ORF">K493DRAFT_90791</name>
</gene>
<comment type="caution">
    <text evidence="2">The sequence shown here is derived from an EMBL/GenBank/DDBJ whole genome shotgun (WGS) entry which is preliminary data.</text>
</comment>
<dbReference type="Proteomes" id="UP000193498">
    <property type="component" value="Unassembled WGS sequence"/>
</dbReference>
<dbReference type="InParanoid" id="A0A1Y1YUH8"/>
<evidence type="ECO:0000256" key="1">
    <source>
        <dbReference type="SAM" id="MobiDB-lite"/>
    </source>
</evidence>
<accession>A0A1Y1YUH8</accession>
<feature type="compositionally biased region" description="Polar residues" evidence="1">
    <location>
        <begin position="81"/>
        <end position="93"/>
    </location>
</feature>
<name>A0A1Y1YUH8_9FUNG</name>
<keyword evidence="3" id="KW-1185">Reference proteome</keyword>
<feature type="region of interest" description="Disordered" evidence="1">
    <location>
        <begin position="1"/>
        <end position="97"/>
    </location>
</feature>
<proteinExistence type="predicted"/>
<reference evidence="2 3" key="1">
    <citation type="submission" date="2016-07" db="EMBL/GenBank/DDBJ databases">
        <title>Pervasive Adenine N6-methylation of Active Genes in Fungi.</title>
        <authorList>
            <consortium name="DOE Joint Genome Institute"/>
            <person name="Mondo S.J."/>
            <person name="Dannebaum R.O."/>
            <person name="Kuo R.C."/>
            <person name="Labutti K."/>
            <person name="Haridas S."/>
            <person name="Kuo A."/>
            <person name="Salamov A."/>
            <person name="Ahrendt S.R."/>
            <person name="Lipzen A."/>
            <person name="Sullivan W."/>
            <person name="Andreopoulos W.B."/>
            <person name="Clum A."/>
            <person name="Lindquist E."/>
            <person name="Daum C."/>
            <person name="Ramamoorthy G.K."/>
            <person name="Gryganskyi A."/>
            <person name="Culley D."/>
            <person name="Magnuson J.K."/>
            <person name="James T.Y."/>
            <person name="O'Malley M.A."/>
            <person name="Stajich J.E."/>
            <person name="Spatafora J.W."/>
            <person name="Visel A."/>
            <person name="Grigoriev I.V."/>
        </authorList>
    </citation>
    <scope>NUCLEOTIDE SEQUENCE [LARGE SCALE GENOMIC DNA]</scope>
    <source>
        <strain evidence="2 3">CBS 931.73</strain>
    </source>
</reference>
<feature type="compositionally biased region" description="Polar residues" evidence="1">
    <location>
        <begin position="40"/>
        <end position="52"/>
    </location>
</feature>